<protein>
    <recommendedName>
        <fullName evidence="3">Secreted protein</fullName>
    </recommendedName>
</protein>
<dbReference type="EMBL" id="BNEB01000003">
    <property type="protein sequence ID" value="GHI61427.1"/>
    <property type="molecule type" value="Genomic_DNA"/>
</dbReference>
<organism evidence="1 2">
    <name type="scientific">Streptomyces asoensis</name>
    <dbReference type="NCBI Taxonomy" id="249586"/>
    <lineage>
        <taxon>Bacteria</taxon>
        <taxon>Bacillati</taxon>
        <taxon>Actinomycetota</taxon>
        <taxon>Actinomycetes</taxon>
        <taxon>Kitasatosporales</taxon>
        <taxon>Streptomycetaceae</taxon>
        <taxon>Streptomyces</taxon>
    </lineage>
</organism>
<dbReference type="Proteomes" id="UP000649259">
    <property type="component" value="Unassembled WGS sequence"/>
</dbReference>
<reference evidence="2" key="1">
    <citation type="submission" date="2023-07" db="EMBL/GenBank/DDBJ databases">
        <title>Whole genome shotgun sequence of Streptomyces cacaoi subsp. asoensis NBRC 13813.</title>
        <authorList>
            <person name="Komaki H."/>
            <person name="Tamura T."/>
        </authorList>
    </citation>
    <scope>NUCLEOTIDE SEQUENCE [LARGE SCALE GENOMIC DNA]</scope>
    <source>
        <strain evidence="2">NBRC 13813</strain>
    </source>
</reference>
<sequence>MWVVGVSGLVALAVPVGAVFVAGAGRAVAASAGGVSGRASAAAQVTPIEVASNPRMPTILDIVIHFCPSVN</sequence>
<comment type="caution">
    <text evidence="1">The sequence shown here is derived from an EMBL/GenBank/DDBJ whole genome shotgun (WGS) entry which is preliminary data.</text>
</comment>
<keyword evidence="2" id="KW-1185">Reference proteome</keyword>
<evidence type="ECO:0000313" key="1">
    <source>
        <dbReference type="EMBL" id="GHI61427.1"/>
    </source>
</evidence>
<evidence type="ECO:0008006" key="3">
    <source>
        <dbReference type="Google" id="ProtNLM"/>
    </source>
</evidence>
<name>A0ABQ3S0B5_9ACTN</name>
<evidence type="ECO:0000313" key="2">
    <source>
        <dbReference type="Proteomes" id="UP000649259"/>
    </source>
</evidence>
<gene>
    <name evidence="1" type="ORF">Saso_30770</name>
</gene>
<accession>A0ABQ3S0B5</accession>
<proteinExistence type="predicted"/>